<reference evidence="1" key="1">
    <citation type="submission" date="2023-06" db="EMBL/GenBank/DDBJ databases">
        <title>Genome-scale phylogeny and comparative genomics of the fungal order Sordariales.</title>
        <authorList>
            <consortium name="Lawrence Berkeley National Laboratory"/>
            <person name="Hensen N."/>
            <person name="Bonometti L."/>
            <person name="Westerberg I."/>
            <person name="Brannstrom I.O."/>
            <person name="Guillou S."/>
            <person name="Cros-Aarteil S."/>
            <person name="Calhoun S."/>
            <person name="Haridas S."/>
            <person name="Kuo A."/>
            <person name="Mondo S."/>
            <person name="Pangilinan J."/>
            <person name="Riley R."/>
            <person name="Labutti K."/>
            <person name="Andreopoulos B."/>
            <person name="Lipzen A."/>
            <person name="Chen C."/>
            <person name="Yanf M."/>
            <person name="Daum C."/>
            <person name="Ng V."/>
            <person name="Clum A."/>
            <person name="Steindorff A."/>
            <person name="Ohm R."/>
            <person name="Martin F."/>
            <person name="Silar P."/>
            <person name="Natvig D."/>
            <person name="Lalanne C."/>
            <person name="Gautier V."/>
            <person name="Ament-Velasquez S.L."/>
            <person name="Kruys A."/>
            <person name="Hutchinson M.I."/>
            <person name="Powell A.J."/>
            <person name="Barry K."/>
            <person name="Miller A.N."/>
            <person name="Grigoriev I.V."/>
            <person name="Debuchy R."/>
            <person name="Gladieux P."/>
            <person name="Thoren M.H."/>
            <person name="Johannesson H."/>
        </authorList>
    </citation>
    <scope>NUCLEOTIDE SEQUENCE</scope>
    <source>
        <strain evidence="1">SMH4607-1</strain>
    </source>
</reference>
<dbReference type="InterPro" id="IPR036770">
    <property type="entry name" value="Ankyrin_rpt-contain_sf"/>
</dbReference>
<sequence length="55" mass="6136">MVQLLLDTGEVDIEAKDAIYGWTPLSWAVKNGHRHTAVVKLLRDRAKPVGTSQLH</sequence>
<dbReference type="InterPro" id="IPR002110">
    <property type="entry name" value="Ankyrin_rpt"/>
</dbReference>
<evidence type="ECO:0000313" key="1">
    <source>
        <dbReference type="EMBL" id="KAK0724324.1"/>
    </source>
</evidence>
<dbReference type="AlphaFoldDB" id="A0AA40E1D4"/>
<keyword evidence="2" id="KW-1185">Reference proteome</keyword>
<dbReference type="SUPFAM" id="SSF48403">
    <property type="entry name" value="Ankyrin repeat"/>
    <property type="match status" value="1"/>
</dbReference>
<dbReference type="Gene3D" id="1.25.40.20">
    <property type="entry name" value="Ankyrin repeat-containing domain"/>
    <property type="match status" value="1"/>
</dbReference>
<dbReference type="EMBL" id="JAUKUA010000002">
    <property type="protein sequence ID" value="KAK0724324.1"/>
    <property type="molecule type" value="Genomic_DNA"/>
</dbReference>
<name>A0AA40E1D4_9PEZI</name>
<comment type="caution">
    <text evidence="1">The sequence shown here is derived from an EMBL/GenBank/DDBJ whole genome shotgun (WGS) entry which is preliminary data.</text>
</comment>
<organism evidence="1 2">
    <name type="scientific">Lasiosphaeris hirsuta</name>
    <dbReference type="NCBI Taxonomy" id="260670"/>
    <lineage>
        <taxon>Eukaryota</taxon>
        <taxon>Fungi</taxon>
        <taxon>Dikarya</taxon>
        <taxon>Ascomycota</taxon>
        <taxon>Pezizomycotina</taxon>
        <taxon>Sordariomycetes</taxon>
        <taxon>Sordariomycetidae</taxon>
        <taxon>Sordariales</taxon>
        <taxon>Lasiosphaeriaceae</taxon>
        <taxon>Lasiosphaeris</taxon>
    </lineage>
</organism>
<dbReference type="Pfam" id="PF00023">
    <property type="entry name" value="Ank"/>
    <property type="match status" value="1"/>
</dbReference>
<gene>
    <name evidence="1" type="ORF">B0H67DRAFT_567641</name>
</gene>
<protein>
    <submittedName>
        <fullName evidence="1">Uncharacterized protein</fullName>
    </submittedName>
</protein>
<accession>A0AA40E1D4</accession>
<proteinExistence type="predicted"/>
<evidence type="ECO:0000313" key="2">
    <source>
        <dbReference type="Proteomes" id="UP001172102"/>
    </source>
</evidence>
<dbReference type="Proteomes" id="UP001172102">
    <property type="component" value="Unassembled WGS sequence"/>
</dbReference>